<protein>
    <recommendedName>
        <fullName evidence="3">non-reducing end alpha-L-arabinofuranosidase</fullName>
        <ecNumber evidence="3">3.2.1.55</ecNumber>
    </recommendedName>
</protein>
<dbReference type="SUPFAM" id="SSF51445">
    <property type="entry name" value="(Trans)glycosidases"/>
    <property type="match status" value="1"/>
</dbReference>
<keyword evidence="5" id="KW-0378">Hydrolase</keyword>
<dbReference type="InterPro" id="IPR013780">
    <property type="entry name" value="Glyco_hydro_b"/>
</dbReference>
<sequence>MKNIIKCNCIALALSLLMLMPIFANNNKAVHPGSVYLFAYTPENLSGRTGLQFAWSVDKENWHSVGQNHNFLLSDYGRWGSQKKMKSPYLFQDAGGVYHCVWSLNDKDGSFAHAASKDLITWGRQSYQEVMQDKNCLKPIVSQNNGIFTISWKSSANGTNGLFAVTTSNFINYSETKTIQDSKRSDLRESITISGILQNGTVHKVSWDLVNNLIKNEQLTTYNNQLKEESSKTDAIRFASLKPLNATMTVEATRSKKISNMLTGVFFEDINYAADGGLYAELIQNRDFEYASSDKEGRDKTWNSSKSWTIEGNQNAFTIDSLAPIHENNKHYAVLKTTEVGKGLSNEGFDGIALKAGDKYDFSLFCRNLAAAKTKIIVRLTGKNGEKYAETSINSNSVNWKKYNAVLVSNKTATDAKLEILPQNQGSIALDMISLFPQKTFKGRKNGLRADLAQTIADIQPKFMRFPGGCVAHGDGIDNIYHWKNTIGPLESRKGQRNLWGYHQSMGLGYFEYFQFCEDMGAAPLPVVAAGVPCQNSGTGGAGQQGGIPMDEMDEYVQDVLDLIEYANGDVNTKWGRKRAEAGHPKPFNLKYVGIGNEDLITDIFEERFTMIFNAVKAKHPEITVIGTVGPFYEGTDYNEGWALADKLNISMVDEHYYESVGWFINNQDFYDKYDRSKAKVYLGEYAAFLPGRPNNIETALAEALYLTSIERNGDVVSMASIAPMLAKEGHTQWNPDIIYFNNSEVKPTVGYQVQKMYGNNAGDVYLPNSITLSDGNEAVQKRIGVSVVRDSKSNDLILKLVNMLPVAVNTQLDLKNLGIAASQATRILLTGTPDSKAALPKTDAIAIDENFSTEMPAYSFTLIRIKTK</sequence>
<dbReference type="InterPro" id="IPR003305">
    <property type="entry name" value="CenC_carb-bd"/>
</dbReference>
<feature type="chain" id="PRO_5047149837" description="non-reducing end alpha-L-arabinofuranosidase" evidence="6">
    <location>
        <begin position="25"/>
        <end position="869"/>
    </location>
</feature>
<dbReference type="InterPro" id="IPR010720">
    <property type="entry name" value="Alpha-L-AF_C"/>
</dbReference>
<dbReference type="Gene3D" id="2.115.10.20">
    <property type="entry name" value="Glycosyl hydrolase domain, family 43"/>
    <property type="match status" value="1"/>
</dbReference>
<evidence type="ECO:0000256" key="5">
    <source>
        <dbReference type="ARBA" id="ARBA00022801"/>
    </source>
</evidence>
<organism evidence="8 9">
    <name type="scientific">Flavobacterium plantiphilum</name>
    <dbReference type="NCBI Taxonomy" id="3163297"/>
    <lineage>
        <taxon>Bacteria</taxon>
        <taxon>Pseudomonadati</taxon>
        <taxon>Bacteroidota</taxon>
        <taxon>Flavobacteriia</taxon>
        <taxon>Flavobacteriales</taxon>
        <taxon>Flavobacteriaceae</taxon>
        <taxon>Flavobacterium</taxon>
    </lineage>
</organism>
<dbReference type="PANTHER" id="PTHR31776">
    <property type="entry name" value="ALPHA-L-ARABINOFURANOSIDASE 1"/>
    <property type="match status" value="1"/>
</dbReference>
<evidence type="ECO:0000256" key="2">
    <source>
        <dbReference type="ARBA" id="ARBA00007186"/>
    </source>
</evidence>
<dbReference type="Pfam" id="PF22848">
    <property type="entry name" value="ASD1_dom"/>
    <property type="match status" value="1"/>
</dbReference>
<dbReference type="Proteomes" id="UP001629260">
    <property type="component" value="Unassembled WGS sequence"/>
</dbReference>
<evidence type="ECO:0000313" key="9">
    <source>
        <dbReference type="Proteomes" id="UP001629260"/>
    </source>
</evidence>
<evidence type="ECO:0000256" key="4">
    <source>
        <dbReference type="ARBA" id="ARBA00022729"/>
    </source>
</evidence>
<dbReference type="InterPro" id="IPR023296">
    <property type="entry name" value="Glyco_hydro_beta-prop_sf"/>
</dbReference>
<dbReference type="InterPro" id="IPR051563">
    <property type="entry name" value="Glycosyl_Hydrolase_51"/>
</dbReference>
<dbReference type="InterPro" id="IPR055235">
    <property type="entry name" value="ASD1_cat"/>
</dbReference>
<evidence type="ECO:0000259" key="7">
    <source>
        <dbReference type="SMART" id="SM00813"/>
    </source>
</evidence>
<dbReference type="InterPro" id="IPR017853">
    <property type="entry name" value="GH"/>
</dbReference>
<keyword evidence="4 6" id="KW-0732">Signal</keyword>
<dbReference type="InterPro" id="IPR055133">
    <property type="entry name" value="BT_3657-like_N"/>
</dbReference>
<dbReference type="Pfam" id="PF02018">
    <property type="entry name" value="CBM_4_9"/>
    <property type="match status" value="1"/>
</dbReference>
<dbReference type="SMART" id="SM00813">
    <property type="entry name" value="Alpha-L-AF_C"/>
    <property type="match status" value="1"/>
</dbReference>
<reference evidence="8 9" key="1">
    <citation type="submission" date="2024-06" db="EMBL/GenBank/DDBJ databases">
        <authorList>
            <person name="Kaempfer P."/>
            <person name="Viver T."/>
        </authorList>
    </citation>
    <scope>NUCLEOTIDE SEQUENCE [LARGE SCALE GENOMIC DNA]</scope>
    <source>
        <strain evidence="8 9">ST-87</strain>
    </source>
</reference>
<dbReference type="EMBL" id="JBELQA010000005">
    <property type="protein sequence ID" value="MFL9831276.1"/>
    <property type="molecule type" value="Genomic_DNA"/>
</dbReference>
<evidence type="ECO:0000256" key="1">
    <source>
        <dbReference type="ARBA" id="ARBA00001462"/>
    </source>
</evidence>
<name>A0ABW8XTQ8_9FLAO</name>
<comment type="catalytic activity">
    <reaction evidence="1">
        <text>Hydrolysis of terminal non-reducing alpha-L-arabinofuranoside residues in alpha-L-arabinosides.</text>
        <dbReference type="EC" id="3.2.1.55"/>
    </reaction>
</comment>
<evidence type="ECO:0000256" key="6">
    <source>
        <dbReference type="SAM" id="SignalP"/>
    </source>
</evidence>
<dbReference type="Pfam" id="PF06964">
    <property type="entry name" value="Alpha-L-AF_C"/>
    <property type="match status" value="1"/>
</dbReference>
<dbReference type="PANTHER" id="PTHR31776:SF26">
    <property type="entry name" value="SECRETED ARABINOSIDASE"/>
    <property type="match status" value="1"/>
</dbReference>
<dbReference type="RefSeq" id="WP_408081749.1">
    <property type="nucleotide sequence ID" value="NZ_JBELQA010000005.1"/>
</dbReference>
<dbReference type="Gene3D" id="2.60.120.260">
    <property type="entry name" value="Galactose-binding domain-like"/>
    <property type="match status" value="1"/>
</dbReference>
<comment type="caution">
    <text evidence="8">The sequence shown here is derived from an EMBL/GenBank/DDBJ whole genome shotgun (WGS) entry which is preliminary data.</text>
</comment>
<evidence type="ECO:0000256" key="3">
    <source>
        <dbReference type="ARBA" id="ARBA00012670"/>
    </source>
</evidence>
<proteinExistence type="inferred from homology"/>
<dbReference type="Pfam" id="PF22847">
    <property type="entry name" value="BT_3657-like_N"/>
    <property type="match status" value="1"/>
</dbReference>
<dbReference type="Gene3D" id="2.60.40.1180">
    <property type="entry name" value="Golgi alpha-mannosidase II"/>
    <property type="match status" value="1"/>
</dbReference>
<comment type="similarity">
    <text evidence="2">Belongs to the glycosyl hydrolase 51 family.</text>
</comment>
<dbReference type="SUPFAM" id="SSF75005">
    <property type="entry name" value="Arabinanase/levansucrase/invertase"/>
    <property type="match status" value="1"/>
</dbReference>
<feature type="signal peptide" evidence="6">
    <location>
        <begin position="1"/>
        <end position="24"/>
    </location>
</feature>
<gene>
    <name evidence="8" type="ORF">ABS764_10500</name>
</gene>
<keyword evidence="9" id="KW-1185">Reference proteome</keyword>
<dbReference type="Gene3D" id="3.20.20.80">
    <property type="entry name" value="Glycosidases"/>
    <property type="match status" value="1"/>
</dbReference>
<accession>A0ABW8XTQ8</accession>
<dbReference type="EC" id="3.2.1.55" evidence="3"/>
<feature type="domain" description="Alpha-L-arabinofuranosidase C-terminal" evidence="7">
    <location>
        <begin position="684"/>
        <end position="860"/>
    </location>
</feature>
<evidence type="ECO:0000313" key="8">
    <source>
        <dbReference type="EMBL" id="MFL9831276.1"/>
    </source>
</evidence>